<dbReference type="SMART" id="SM00641">
    <property type="entry name" value="Glyco_25"/>
    <property type="match status" value="1"/>
</dbReference>
<evidence type="ECO:0000313" key="6">
    <source>
        <dbReference type="Proteomes" id="UP000003598"/>
    </source>
</evidence>
<proteinExistence type="inferred from homology"/>
<dbReference type="GO" id="GO:0016052">
    <property type="term" value="P:carbohydrate catabolic process"/>
    <property type="evidence" value="ECO:0007669"/>
    <property type="project" value="TreeGrafter"/>
</dbReference>
<dbReference type="HOGENOM" id="CLU_022246_0_0_10"/>
<evidence type="ECO:0000313" key="5">
    <source>
        <dbReference type="EMBL" id="EHG99520.1"/>
    </source>
</evidence>
<keyword evidence="4" id="KW-0326">Glycosidase</keyword>
<name>G5STE7_9BACT</name>
<keyword evidence="6" id="KW-1185">Reference proteome</keyword>
<sequence length="784" mass="89710">MLFVFLFLIRQKSNEAFSCGKCMRWKWDKKKFAIKREQRQACLSLPGVSKFCKTAWAATVGIILCGCLLFGPTSERACREGVAEAVTVSWYELEVPGGDTLYFNVLRTDSTLGGLSTERETAQREFRANAFFISYSGRLLTAADSVTRPERLNRETLLPALQKESRLLSVRLAGFRRMLEEMEYYGRTHSVVDEGFHEVMAHNEWVKAQCGELARCKQALDRLLAAGGEDAYLREERTLRIHAETGRAAGGWTVVCRRLAQRPGGPSVWQVAGGKLPDGCRRFRLNPFPYGWFHIFSPYYTWWGHWGWPGAASRRQEAEASPVSIRMEDSCPEIPLIQGAEGAPVFGPWRNLNGMWVGGRFYPAAGLYALSLSHASWPECVWEDLKAWVSGWRTGFRFNFTGEKDVSETGPVYGTYTRRDTLFYGQLAGGLPEGEGVMRYPDGGVYRGSWHAGIRKGYGEYTDSLGRTYSGYWRGDSLRRGRLRAKEGTYEGLFNRRMEEHGEGEFTANDGGYYVGKWKDGRRDGFGFSVAPHEVVKCGVWAKGRFRGEQMLYHSERIYGIDISKYQHVHKRRVYGIDWRNLRITRLGHTADRNALGAVDYPVSFVYIKSTEGLTVFNPYYTRDVRAARRYGFPVGAYHFFSTRPAMRQADYFLKKSRLQKGDLPPMLDVELSDRRIAAMGGRDVLFREMLVWLKEVGRRSGTTPIIYVSQDFVNRYMPFAPEELKAYPVWVARYGEYKPYVHLLYWQLSPDGRVRGIQGDVDIDVFNGSEEQFKRYLRTQTVK</sequence>
<organism evidence="5 6">
    <name type="scientific">Paraprevotella clara YIT 11840</name>
    <dbReference type="NCBI Taxonomy" id="762968"/>
    <lineage>
        <taxon>Bacteria</taxon>
        <taxon>Pseudomonadati</taxon>
        <taxon>Bacteroidota</taxon>
        <taxon>Bacteroidia</taxon>
        <taxon>Bacteroidales</taxon>
        <taxon>Prevotellaceae</taxon>
        <taxon>Paraprevotella</taxon>
    </lineage>
</organism>
<dbReference type="PANTHER" id="PTHR34135">
    <property type="entry name" value="LYSOZYME"/>
    <property type="match status" value="1"/>
</dbReference>
<evidence type="ECO:0000256" key="1">
    <source>
        <dbReference type="ARBA" id="ARBA00010646"/>
    </source>
</evidence>
<dbReference type="PATRIC" id="fig|762968.3.peg.2361"/>
<dbReference type="eggNOG" id="COG4642">
    <property type="taxonomic scope" value="Bacteria"/>
</dbReference>
<dbReference type="InterPro" id="IPR003409">
    <property type="entry name" value="MORN"/>
</dbReference>
<comment type="caution">
    <text evidence="5">The sequence shown here is derived from an EMBL/GenBank/DDBJ whole genome shotgun (WGS) entry which is preliminary data.</text>
</comment>
<evidence type="ECO:0000256" key="2">
    <source>
        <dbReference type="ARBA" id="ARBA00022737"/>
    </source>
</evidence>
<dbReference type="STRING" id="762968.HMPREF9441_02650"/>
<dbReference type="GO" id="GO:0016998">
    <property type="term" value="P:cell wall macromolecule catabolic process"/>
    <property type="evidence" value="ECO:0007669"/>
    <property type="project" value="InterPro"/>
</dbReference>
<keyword evidence="3 5" id="KW-0378">Hydrolase</keyword>
<dbReference type="Pfam" id="PF02493">
    <property type="entry name" value="MORN"/>
    <property type="match status" value="3"/>
</dbReference>
<dbReference type="SUPFAM" id="SSF82185">
    <property type="entry name" value="Histone H3 K4-specific methyltransferase SET7/9 N-terminal domain"/>
    <property type="match status" value="1"/>
</dbReference>
<dbReference type="eggNOG" id="COG3757">
    <property type="taxonomic scope" value="Bacteria"/>
</dbReference>
<keyword evidence="2" id="KW-0677">Repeat</keyword>
<dbReference type="InterPro" id="IPR017853">
    <property type="entry name" value="GH"/>
</dbReference>
<dbReference type="PANTHER" id="PTHR34135:SF2">
    <property type="entry name" value="LYSOZYME"/>
    <property type="match status" value="1"/>
</dbReference>
<protein>
    <submittedName>
        <fullName evidence="5">Glycosyl hydrolase family 25</fullName>
    </submittedName>
</protein>
<reference evidence="5 6" key="1">
    <citation type="submission" date="2011-03" db="EMBL/GenBank/DDBJ databases">
        <authorList>
            <person name="Weinstock G."/>
            <person name="Sodergren E."/>
            <person name="Clifton S."/>
            <person name="Fulton L."/>
            <person name="Fulton B."/>
            <person name="Courtney L."/>
            <person name="Fronick C."/>
            <person name="Harrison M."/>
            <person name="Strong C."/>
            <person name="Farmer C."/>
            <person name="Delahaunty K."/>
            <person name="Markovic C."/>
            <person name="Hall O."/>
            <person name="Minx P."/>
            <person name="Tomlinson C."/>
            <person name="Mitreva M."/>
            <person name="Hou S."/>
            <person name="Chen J."/>
            <person name="Wollam A."/>
            <person name="Pepin K.H."/>
            <person name="Johnson M."/>
            <person name="Bhonagiri V."/>
            <person name="Zhang X."/>
            <person name="Suruliraj S."/>
            <person name="Warren W."/>
            <person name="Chinwalla A."/>
            <person name="Mardis E.R."/>
            <person name="Wilson R.K."/>
        </authorList>
    </citation>
    <scope>NUCLEOTIDE SEQUENCE [LARGE SCALE GENOMIC DNA]</scope>
    <source>
        <strain evidence="5 6">YIT 11840</strain>
    </source>
</reference>
<dbReference type="PROSITE" id="PS51904">
    <property type="entry name" value="GLYCOSYL_HYDROL_F25_2"/>
    <property type="match status" value="1"/>
</dbReference>
<dbReference type="InterPro" id="IPR018077">
    <property type="entry name" value="Glyco_hydro_fam25_subgr"/>
</dbReference>
<dbReference type="GO" id="GO:0003796">
    <property type="term" value="F:lysozyme activity"/>
    <property type="evidence" value="ECO:0007669"/>
    <property type="project" value="InterPro"/>
</dbReference>
<dbReference type="OrthoDB" id="1082528at2"/>
<dbReference type="Gene3D" id="2.20.110.10">
    <property type="entry name" value="Histone H3 K4-specific methyltransferase SET7/9 N-terminal domain"/>
    <property type="match status" value="1"/>
</dbReference>
<dbReference type="AlphaFoldDB" id="G5STE7"/>
<dbReference type="SUPFAM" id="SSF51445">
    <property type="entry name" value="(Trans)glycosidases"/>
    <property type="match status" value="1"/>
</dbReference>
<dbReference type="GO" id="GO:0009253">
    <property type="term" value="P:peptidoglycan catabolic process"/>
    <property type="evidence" value="ECO:0007669"/>
    <property type="project" value="InterPro"/>
</dbReference>
<accession>G5STE7</accession>
<dbReference type="Proteomes" id="UP000003598">
    <property type="component" value="Unassembled WGS sequence"/>
</dbReference>
<evidence type="ECO:0000256" key="3">
    <source>
        <dbReference type="ARBA" id="ARBA00022801"/>
    </source>
</evidence>
<dbReference type="EMBL" id="AFFY01000038">
    <property type="protein sequence ID" value="EHG99520.1"/>
    <property type="molecule type" value="Genomic_DNA"/>
</dbReference>
<evidence type="ECO:0000256" key="4">
    <source>
        <dbReference type="ARBA" id="ARBA00023295"/>
    </source>
</evidence>
<comment type="similarity">
    <text evidence="1">Belongs to the glycosyl hydrolase 25 family.</text>
</comment>
<dbReference type="Pfam" id="PF01183">
    <property type="entry name" value="Glyco_hydro_25"/>
    <property type="match status" value="1"/>
</dbReference>
<dbReference type="InterPro" id="IPR002053">
    <property type="entry name" value="Glyco_hydro_25"/>
</dbReference>
<dbReference type="Gene3D" id="3.20.20.80">
    <property type="entry name" value="Glycosidases"/>
    <property type="match status" value="1"/>
</dbReference>
<gene>
    <name evidence="5" type="ORF">HMPREF9441_02650</name>
</gene>